<dbReference type="OrthoDB" id="369729at2"/>
<evidence type="ECO:0000313" key="2">
    <source>
        <dbReference type="EMBL" id="PWN57061.1"/>
    </source>
</evidence>
<proteinExistence type="predicted"/>
<protein>
    <recommendedName>
        <fullName evidence="1">FecR protein domain-containing protein</fullName>
    </recommendedName>
</protein>
<dbReference type="AlphaFoldDB" id="A0A363UNQ5"/>
<sequence>MVDDPRRRWLIRALAGGWLGAAWPRVLQAAPFGQVPAPLGPEQSVFRVVGDVRVNGEPADRQTRIGMDDHIETGERGELVAVVGSDALLIRRQSSVQLGLGQAKQALRLITGAMLSVFGRRTRQSLTIHTPIATIGVRGTGVYATSEPDRSYLCTCYGRTELAARGEPGAVEQITATHHDAPRYVLAQPREGRWIVPAPFIDHSDLELRMLEALVGREVPFTITDDPYLRPRRDY</sequence>
<dbReference type="EMBL" id="QEQK01000003">
    <property type="protein sequence ID" value="PWN57061.1"/>
    <property type="molecule type" value="Genomic_DNA"/>
</dbReference>
<organism evidence="2 3">
    <name type="scientific">Abyssibacter profundi</name>
    <dbReference type="NCBI Taxonomy" id="2182787"/>
    <lineage>
        <taxon>Bacteria</taxon>
        <taxon>Pseudomonadati</taxon>
        <taxon>Pseudomonadota</taxon>
        <taxon>Gammaproteobacteria</taxon>
        <taxon>Chromatiales</taxon>
        <taxon>Oceanococcaceae</taxon>
        <taxon>Abyssibacter</taxon>
    </lineage>
</organism>
<reference evidence="2 3" key="1">
    <citation type="submission" date="2018-05" db="EMBL/GenBank/DDBJ databases">
        <title>Abyssibacter profundi OUC007T gen. nov., sp. nov, a marine bacterium isolated from seawater of the Mariana Trench.</title>
        <authorList>
            <person name="Zhou S."/>
        </authorList>
    </citation>
    <scope>NUCLEOTIDE SEQUENCE [LARGE SCALE GENOMIC DNA]</scope>
    <source>
        <strain evidence="2 3">OUC007</strain>
    </source>
</reference>
<dbReference type="Pfam" id="PF04773">
    <property type="entry name" value="FecR"/>
    <property type="match status" value="1"/>
</dbReference>
<comment type="caution">
    <text evidence="2">The sequence shown here is derived from an EMBL/GenBank/DDBJ whole genome shotgun (WGS) entry which is preliminary data.</text>
</comment>
<name>A0A363UNQ5_9GAMM</name>
<evidence type="ECO:0000313" key="3">
    <source>
        <dbReference type="Proteomes" id="UP000251800"/>
    </source>
</evidence>
<evidence type="ECO:0000259" key="1">
    <source>
        <dbReference type="Pfam" id="PF04773"/>
    </source>
</evidence>
<gene>
    <name evidence="2" type="ORF">DEH80_03745</name>
</gene>
<accession>A0A363UNQ5</accession>
<feature type="domain" description="FecR protein" evidence="1">
    <location>
        <begin position="71"/>
        <end position="147"/>
    </location>
</feature>
<dbReference type="Proteomes" id="UP000251800">
    <property type="component" value="Unassembled WGS sequence"/>
</dbReference>
<dbReference type="RefSeq" id="WP_109719142.1">
    <property type="nucleotide sequence ID" value="NZ_QEQK01000003.1"/>
</dbReference>
<dbReference type="InterPro" id="IPR006860">
    <property type="entry name" value="FecR"/>
</dbReference>
<keyword evidence="3" id="KW-1185">Reference proteome</keyword>